<sequence>MRWDAPLLASLARTLDDRLRGARLRAVAPDFDAQRMALHFREATLLIRLHPNEAGVFLLDAAEPPPEARPLASKLRGVSTPADDRILIFSFLRVRGRPAEADLVVEWITNRHNLVLTEGPDRIARMVFHTRDGDRPVRQGQPWRLPEPQLREGRDGPVSLERWREVVGALEPGREGRRALLSTFAWTSPLNAAALLRLDPEEGWRRWSELGAIARGERDPDPVLLDTDRGLQPYPLALPGAAHRPMASLLAAIEEATRARGVEAAPTLIPASLLDRLDRHLESLRARCARLEEQLDTVPDPDREQALGDLILARYADVPQGVARVTLTDFEGAAVEVSLDPTLSPHENARARYDEAARIRRAAERLPGLVAEARTAWEAAASLRERADAGDVTADELRSALPDTATGGSGDTGAPLPYRRYTSSGGLEIRVGRGSRRNDDLTFRHSAPDDIWLHARDVAGAHVILRWPHDGNPPARDLAEAAVLAALGSKARTSGSVPVDWTRRKYVRKPRKAPPGLVTPGRVQTVFVEPDPRLEVKLRAE</sequence>
<dbReference type="EMBL" id="JBBHLI010000004">
    <property type="protein sequence ID" value="MEK9500983.1"/>
    <property type="molecule type" value="Genomic_DNA"/>
</dbReference>
<dbReference type="InterPro" id="IPR051608">
    <property type="entry name" value="RQC_Subunit_NEMF"/>
</dbReference>
<dbReference type="InterPro" id="IPR008532">
    <property type="entry name" value="NFACT_RNA-bd"/>
</dbReference>
<reference evidence="3 4" key="1">
    <citation type="submission" date="2024-02" db="EMBL/GenBank/DDBJ databases">
        <title>A novel Gemmatimonadota bacterium.</title>
        <authorList>
            <person name="Du Z.-J."/>
            <person name="Ye Y.-Q."/>
        </authorList>
    </citation>
    <scope>NUCLEOTIDE SEQUENCE [LARGE SCALE GENOMIC DNA]</scope>
    <source>
        <strain evidence="3 4">DH-20</strain>
    </source>
</reference>
<dbReference type="PANTHER" id="PTHR15239">
    <property type="entry name" value="NUCLEAR EXPORT MEDIATOR FACTOR NEMF"/>
    <property type="match status" value="1"/>
</dbReference>
<dbReference type="Proteomes" id="UP001484239">
    <property type="component" value="Unassembled WGS sequence"/>
</dbReference>
<evidence type="ECO:0000313" key="4">
    <source>
        <dbReference type="Proteomes" id="UP001484239"/>
    </source>
</evidence>
<proteinExistence type="predicted"/>
<dbReference type="Gene3D" id="2.30.310.10">
    <property type="entry name" value="ibrinogen binding protein from staphylococcus aureus domain"/>
    <property type="match status" value="1"/>
</dbReference>
<accession>A0ABU9E8B3</accession>
<dbReference type="RefSeq" id="WP_405276926.1">
    <property type="nucleotide sequence ID" value="NZ_JBBHLI010000004.1"/>
</dbReference>
<evidence type="ECO:0000256" key="1">
    <source>
        <dbReference type="SAM" id="MobiDB-lite"/>
    </source>
</evidence>
<dbReference type="Pfam" id="PF05833">
    <property type="entry name" value="NFACT_N"/>
    <property type="match status" value="1"/>
</dbReference>
<gene>
    <name evidence="3" type="ORF">WI372_08345</name>
</gene>
<comment type="caution">
    <text evidence="3">The sequence shown here is derived from an EMBL/GenBank/DDBJ whole genome shotgun (WGS) entry which is preliminary data.</text>
</comment>
<keyword evidence="4" id="KW-1185">Reference proteome</keyword>
<name>A0ABU9E8B3_9BACT</name>
<dbReference type="Pfam" id="PF05670">
    <property type="entry name" value="NFACT-R_1"/>
    <property type="match status" value="1"/>
</dbReference>
<feature type="region of interest" description="Disordered" evidence="1">
    <location>
        <begin position="399"/>
        <end position="419"/>
    </location>
</feature>
<organism evidence="3 4">
    <name type="scientific">Gaopeijia maritima</name>
    <dbReference type="NCBI Taxonomy" id="3119007"/>
    <lineage>
        <taxon>Bacteria</taxon>
        <taxon>Pseudomonadati</taxon>
        <taxon>Gemmatimonadota</taxon>
        <taxon>Longimicrobiia</taxon>
        <taxon>Gaopeijiales</taxon>
        <taxon>Gaopeijiaceae</taxon>
        <taxon>Gaopeijia</taxon>
    </lineage>
</organism>
<protein>
    <submittedName>
        <fullName evidence="3">NFACT RNA binding domain-containing protein</fullName>
    </submittedName>
</protein>
<feature type="domain" description="NFACT RNA-binding" evidence="2">
    <location>
        <begin position="419"/>
        <end position="512"/>
    </location>
</feature>
<evidence type="ECO:0000313" key="3">
    <source>
        <dbReference type="EMBL" id="MEK9500983.1"/>
    </source>
</evidence>
<evidence type="ECO:0000259" key="2">
    <source>
        <dbReference type="Pfam" id="PF05670"/>
    </source>
</evidence>
<dbReference type="PANTHER" id="PTHR15239:SF6">
    <property type="entry name" value="RIBOSOME QUALITY CONTROL COMPLEX SUBUNIT NEMF"/>
    <property type="match status" value="1"/>
</dbReference>
<feature type="region of interest" description="Disordered" evidence="1">
    <location>
        <begin position="135"/>
        <end position="155"/>
    </location>
</feature>